<keyword evidence="2" id="KW-1185">Reference proteome</keyword>
<reference evidence="1 2" key="1">
    <citation type="submission" date="2020-08" db="EMBL/GenBank/DDBJ databases">
        <title>Genome public.</title>
        <authorList>
            <person name="Liu C."/>
            <person name="Sun Q."/>
        </authorList>
    </citation>
    <scope>NUCLEOTIDE SEQUENCE [LARGE SCALE GENOMIC DNA]</scope>
    <source>
        <strain evidence="1 2">NSJ-56</strain>
    </source>
</reference>
<comment type="caution">
    <text evidence="1">The sequence shown here is derived from an EMBL/GenBank/DDBJ whole genome shotgun (WGS) entry which is preliminary data.</text>
</comment>
<dbReference type="Gene3D" id="2.40.160.190">
    <property type="match status" value="1"/>
</dbReference>
<proteinExistence type="predicted"/>
<evidence type="ECO:0000313" key="1">
    <source>
        <dbReference type="EMBL" id="MBC5622296.1"/>
    </source>
</evidence>
<gene>
    <name evidence="1" type="ORF">H8S64_14430</name>
</gene>
<sequence>MVMCLFAACSDDDDDKTPQGPTMTYAGKLPSKVGNYSFVYDDNGRCVQVKSGSYVLGEIDYDKGILISDDEEAKVSFTGKGYIKSIKASWDYKDEDGSYKGSGEISFSYNGDGQLTSYSESSSESGKEDGESFSYKGTYKATYTWKNGNLVKVVTEETDTEDGEKSEYGSTCTIEYGDQKNELGQYSVGLADVLDMEDADIFAYVGMLGKASSYFPVSYTEEWYEKDSDGYENEGKHDSNMTYSFNSDGTIATEYVNGTSYNYSYITYDEDESLGRSSVFEDNSDAKSLNFRSFFMRHRGRK</sequence>
<accession>A0ABR7D2W7</accession>
<dbReference type="EMBL" id="JACOOH010000006">
    <property type="protein sequence ID" value="MBC5622296.1"/>
    <property type="molecule type" value="Genomic_DNA"/>
</dbReference>
<evidence type="ECO:0000313" key="2">
    <source>
        <dbReference type="Proteomes" id="UP000646484"/>
    </source>
</evidence>
<dbReference type="CDD" id="cd12871">
    <property type="entry name" value="Bacuni_01323_like"/>
    <property type="match status" value="1"/>
</dbReference>
<name>A0ABR7D2W7_9BACT</name>
<dbReference type="Proteomes" id="UP000646484">
    <property type="component" value="Unassembled WGS sequence"/>
</dbReference>
<protein>
    <submittedName>
        <fullName evidence="1">DUF4595 domain-containing protein</fullName>
    </submittedName>
</protein>
<organism evidence="1 2">
    <name type="scientific">Butyricimonas hominis</name>
    <dbReference type="NCBI Taxonomy" id="2763032"/>
    <lineage>
        <taxon>Bacteria</taxon>
        <taxon>Pseudomonadati</taxon>
        <taxon>Bacteroidota</taxon>
        <taxon>Bacteroidia</taxon>
        <taxon>Bacteroidales</taxon>
        <taxon>Odoribacteraceae</taxon>
        <taxon>Butyricimonas</taxon>
    </lineage>
</organism>